<organism evidence="1 2">
    <name type="scientific">Patellaria atrata CBS 101060</name>
    <dbReference type="NCBI Taxonomy" id="1346257"/>
    <lineage>
        <taxon>Eukaryota</taxon>
        <taxon>Fungi</taxon>
        <taxon>Dikarya</taxon>
        <taxon>Ascomycota</taxon>
        <taxon>Pezizomycotina</taxon>
        <taxon>Dothideomycetes</taxon>
        <taxon>Dothideomycetes incertae sedis</taxon>
        <taxon>Patellariales</taxon>
        <taxon>Patellariaceae</taxon>
        <taxon>Patellaria</taxon>
    </lineage>
</organism>
<dbReference type="GO" id="GO:0004721">
    <property type="term" value="F:phosphoprotein phosphatase activity"/>
    <property type="evidence" value="ECO:0007669"/>
    <property type="project" value="InterPro"/>
</dbReference>
<name>A0A9P4VPG7_9PEZI</name>
<dbReference type="Proteomes" id="UP000799429">
    <property type="component" value="Unassembled WGS sequence"/>
</dbReference>
<dbReference type="InterPro" id="IPR029021">
    <property type="entry name" value="Prot-tyrosine_phosphatase-like"/>
</dbReference>
<dbReference type="Gene3D" id="3.90.190.10">
    <property type="entry name" value="Protein tyrosine phosphatase superfamily"/>
    <property type="match status" value="2"/>
</dbReference>
<gene>
    <name evidence="1" type="ORF">M501DRAFT_1030038</name>
</gene>
<protein>
    <recommendedName>
        <fullName evidence="3">Tyrosine specific protein phosphatases domain-containing protein</fullName>
    </recommendedName>
</protein>
<evidence type="ECO:0000313" key="1">
    <source>
        <dbReference type="EMBL" id="KAF2840821.1"/>
    </source>
</evidence>
<dbReference type="EMBL" id="MU006092">
    <property type="protein sequence ID" value="KAF2840821.1"/>
    <property type="molecule type" value="Genomic_DNA"/>
</dbReference>
<dbReference type="InterPro" id="IPR026893">
    <property type="entry name" value="Tyr/Ser_Pase_IphP-type"/>
</dbReference>
<dbReference type="Pfam" id="PF13350">
    <property type="entry name" value="Y_phosphatase3"/>
    <property type="match status" value="2"/>
</dbReference>
<dbReference type="SUPFAM" id="SSF52799">
    <property type="entry name" value="(Phosphotyrosine protein) phosphatases II"/>
    <property type="match status" value="1"/>
</dbReference>
<evidence type="ECO:0008006" key="3">
    <source>
        <dbReference type="Google" id="ProtNLM"/>
    </source>
</evidence>
<proteinExistence type="predicted"/>
<dbReference type="AlphaFoldDB" id="A0A9P4VPG7"/>
<evidence type="ECO:0000313" key="2">
    <source>
        <dbReference type="Proteomes" id="UP000799429"/>
    </source>
</evidence>
<accession>A0A9P4VPG7</accession>
<comment type="caution">
    <text evidence="1">The sequence shown here is derived from an EMBL/GenBank/DDBJ whole genome shotgun (WGS) entry which is preliminary data.</text>
</comment>
<dbReference type="OrthoDB" id="449382at2759"/>
<sequence length="204" mass="21683">MATALYGLPTLLAQDIFHPLPVDPVANILSHPSFLPLPGALNFRDIAHAAHPHPKPNLIYCAGALTNLTDDGKRHLTDPGVTRVYDLCSKPKRAHVPAIEIAGVRTVGVFGAVLRGFLEEDGGLVFCCTAGKGRTGVLAAVVLGIVGAPRSVIAADYVLTRIGTEPAREVLLAFLLAHNPGLGKESRGFRNFCQTSEEVMEFVS</sequence>
<reference evidence="1" key="1">
    <citation type="journal article" date="2020" name="Stud. Mycol.">
        <title>101 Dothideomycetes genomes: a test case for predicting lifestyles and emergence of pathogens.</title>
        <authorList>
            <person name="Haridas S."/>
            <person name="Albert R."/>
            <person name="Binder M."/>
            <person name="Bloem J."/>
            <person name="Labutti K."/>
            <person name="Salamov A."/>
            <person name="Andreopoulos B."/>
            <person name="Baker S."/>
            <person name="Barry K."/>
            <person name="Bills G."/>
            <person name="Bluhm B."/>
            <person name="Cannon C."/>
            <person name="Castanera R."/>
            <person name="Culley D."/>
            <person name="Daum C."/>
            <person name="Ezra D."/>
            <person name="Gonzalez J."/>
            <person name="Henrissat B."/>
            <person name="Kuo A."/>
            <person name="Liang C."/>
            <person name="Lipzen A."/>
            <person name="Lutzoni F."/>
            <person name="Magnuson J."/>
            <person name="Mondo S."/>
            <person name="Nolan M."/>
            <person name="Ohm R."/>
            <person name="Pangilinan J."/>
            <person name="Park H.-J."/>
            <person name="Ramirez L."/>
            <person name="Alfaro M."/>
            <person name="Sun H."/>
            <person name="Tritt A."/>
            <person name="Yoshinaga Y."/>
            <person name="Zwiers L.-H."/>
            <person name="Turgeon B."/>
            <person name="Goodwin S."/>
            <person name="Spatafora J."/>
            <person name="Crous P."/>
            <person name="Grigoriev I."/>
        </authorList>
    </citation>
    <scope>NUCLEOTIDE SEQUENCE</scope>
    <source>
        <strain evidence="1">CBS 101060</strain>
    </source>
</reference>
<keyword evidence="2" id="KW-1185">Reference proteome</keyword>